<comment type="caution">
    <text evidence="1">The sequence shown here is derived from an EMBL/GenBank/DDBJ whole genome shotgun (WGS) entry which is preliminary data.</text>
</comment>
<dbReference type="AlphaFoldDB" id="A0A813F239"/>
<dbReference type="EMBL" id="CAJNNV010019309">
    <property type="protein sequence ID" value="CAE8606488.1"/>
    <property type="molecule type" value="Genomic_DNA"/>
</dbReference>
<gene>
    <name evidence="1" type="ORF">PGLA1383_LOCUS24470</name>
</gene>
<dbReference type="Proteomes" id="UP000654075">
    <property type="component" value="Unassembled WGS sequence"/>
</dbReference>
<proteinExistence type="predicted"/>
<feature type="non-terminal residue" evidence="1">
    <location>
        <position position="1"/>
    </location>
</feature>
<sequence length="279" mass="29931">ALKIDGLIYWTPPADVTAITHYNVHIAFDRLDTCGVELWDADLVDPMIPVGTNQMQVYGNTGRRCSSDQPPRWMIVLPTSTSNDDPPDLSKCAIIPLYDLGPTVPALLELDSFSFSDTDPAPGQVGGTVEWALKYPDMDTAYIEYYSVYLASDPNGAQQVSVGQVLRGTNQLVIPSGTSQTENSCGCVLMYPKNAIGLSASPAGHFCFESDGETYTTTTATSTSTVTMTATVTTLDPSQVVVTNLLFDDTNADAMVLAGTLSWDPPGNAAQVTHYGVWI</sequence>
<accession>A0A813F239</accession>
<feature type="non-terminal residue" evidence="1">
    <location>
        <position position="279"/>
    </location>
</feature>
<keyword evidence="2" id="KW-1185">Reference proteome</keyword>
<evidence type="ECO:0000313" key="1">
    <source>
        <dbReference type="EMBL" id="CAE8606488.1"/>
    </source>
</evidence>
<name>A0A813F239_POLGL</name>
<protein>
    <submittedName>
        <fullName evidence="1">Uncharacterized protein</fullName>
    </submittedName>
</protein>
<reference evidence="1" key="1">
    <citation type="submission" date="2021-02" db="EMBL/GenBank/DDBJ databases">
        <authorList>
            <person name="Dougan E. K."/>
            <person name="Rhodes N."/>
            <person name="Thang M."/>
            <person name="Chan C."/>
        </authorList>
    </citation>
    <scope>NUCLEOTIDE SEQUENCE</scope>
</reference>
<evidence type="ECO:0000313" key="2">
    <source>
        <dbReference type="Proteomes" id="UP000654075"/>
    </source>
</evidence>
<organism evidence="1 2">
    <name type="scientific">Polarella glacialis</name>
    <name type="common">Dinoflagellate</name>
    <dbReference type="NCBI Taxonomy" id="89957"/>
    <lineage>
        <taxon>Eukaryota</taxon>
        <taxon>Sar</taxon>
        <taxon>Alveolata</taxon>
        <taxon>Dinophyceae</taxon>
        <taxon>Suessiales</taxon>
        <taxon>Suessiaceae</taxon>
        <taxon>Polarella</taxon>
    </lineage>
</organism>